<comment type="caution">
    <text evidence="3">The sequence shown here is derived from an EMBL/GenBank/DDBJ whole genome shotgun (WGS) entry which is preliminary data.</text>
</comment>
<sequence length="173" mass="18737">MTGFTKGTDMKEKDTEKQLKALEEAVRQEQETGGKTAKKHRESSSAAAKESHPLASFLIGLVLLGAGIFWVLNSFVVSFSWGSLWGGFGMNTSLATGLMLVPLLIGIGLLFFLDRKWIGWVVTAIGLLAILVTLLTSVRFRPVSASLWQYVVMFGMIAAGCGLVARGLLKSRD</sequence>
<dbReference type="SUPFAM" id="SSF103473">
    <property type="entry name" value="MFS general substrate transporter"/>
    <property type="match status" value="1"/>
</dbReference>
<organism evidence="3 4">
    <name type="scientific">Ruminococcus callidus ATCC 27760</name>
    <dbReference type="NCBI Taxonomy" id="411473"/>
    <lineage>
        <taxon>Bacteria</taxon>
        <taxon>Bacillati</taxon>
        <taxon>Bacillota</taxon>
        <taxon>Clostridia</taxon>
        <taxon>Eubacteriales</taxon>
        <taxon>Oscillospiraceae</taxon>
        <taxon>Ruminococcus</taxon>
    </lineage>
</organism>
<dbReference type="STRING" id="411473.RUMCAL_02276"/>
<dbReference type="Proteomes" id="UP000016662">
    <property type="component" value="Unassembled WGS sequence"/>
</dbReference>
<feature type="transmembrane region" description="Helical" evidence="2">
    <location>
        <begin position="54"/>
        <end position="72"/>
    </location>
</feature>
<keyword evidence="2" id="KW-0472">Membrane</keyword>
<dbReference type="Gene3D" id="1.20.1250.20">
    <property type="entry name" value="MFS general substrate transporter like domains"/>
    <property type="match status" value="1"/>
</dbReference>
<dbReference type="EMBL" id="AWVF01000279">
    <property type="protein sequence ID" value="ERJ93516.1"/>
    <property type="molecule type" value="Genomic_DNA"/>
</dbReference>
<keyword evidence="4" id="KW-1185">Reference proteome</keyword>
<proteinExistence type="predicted"/>
<feature type="compositionally biased region" description="Basic and acidic residues" evidence="1">
    <location>
        <begin position="23"/>
        <end position="32"/>
    </location>
</feature>
<dbReference type="HOGENOM" id="CLU_1546496_0_0_9"/>
<feature type="transmembrane region" description="Helical" evidence="2">
    <location>
        <begin position="147"/>
        <end position="169"/>
    </location>
</feature>
<dbReference type="PATRIC" id="fig|411473.3.peg.1886"/>
<dbReference type="eggNOG" id="ENOG503320F">
    <property type="taxonomic scope" value="Bacteria"/>
</dbReference>
<gene>
    <name evidence="3" type="ORF">RUMCAL_02276</name>
</gene>
<keyword evidence="2" id="KW-1133">Transmembrane helix</keyword>
<keyword evidence="2" id="KW-0812">Transmembrane</keyword>
<dbReference type="InterPro" id="IPR036259">
    <property type="entry name" value="MFS_trans_sf"/>
</dbReference>
<protein>
    <submittedName>
        <fullName evidence="3">Uncharacterized protein</fullName>
    </submittedName>
</protein>
<name>U2K4T9_9FIRM</name>
<reference evidence="3 4" key="1">
    <citation type="submission" date="2013-07" db="EMBL/GenBank/DDBJ databases">
        <authorList>
            <person name="Weinstock G."/>
            <person name="Sodergren E."/>
            <person name="Wylie T."/>
            <person name="Fulton L."/>
            <person name="Fulton R."/>
            <person name="Fronick C."/>
            <person name="O'Laughlin M."/>
            <person name="Godfrey J."/>
            <person name="Miner T."/>
            <person name="Herter B."/>
            <person name="Appelbaum E."/>
            <person name="Cordes M."/>
            <person name="Lek S."/>
            <person name="Wollam A."/>
            <person name="Pepin K.H."/>
            <person name="Palsikar V.B."/>
            <person name="Mitreva M."/>
            <person name="Wilson R.K."/>
        </authorList>
    </citation>
    <scope>NUCLEOTIDE SEQUENCE [LARGE SCALE GENOMIC DNA]</scope>
    <source>
        <strain evidence="3 4">ATCC 27760</strain>
    </source>
</reference>
<evidence type="ECO:0000313" key="4">
    <source>
        <dbReference type="Proteomes" id="UP000016662"/>
    </source>
</evidence>
<evidence type="ECO:0000313" key="3">
    <source>
        <dbReference type="EMBL" id="ERJ93516.1"/>
    </source>
</evidence>
<evidence type="ECO:0000256" key="1">
    <source>
        <dbReference type="SAM" id="MobiDB-lite"/>
    </source>
</evidence>
<accession>U2K4T9</accession>
<evidence type="ECO:0000256" key="2">
    <source>
        <dbReference type="SAM" id="Phobius"/>
    </source>
</evidence>
<feature type="transmembrane region" description="Helical" evidence="2">
    <location>
        <begin position="117"/>
        <end position="135"/>
    </location>
</feature>
<feature type="transmembrane region" description="Helical" evidence="2">
    <location>
        <begin position="92"/>
        <end position="112"/>
    </location>
</feature>
<dbReference type="AlphaFoldDB" id="U2K4T9"/>
<feature type="region of interest" description="Disordered" evidence="1">
    <location>
        <begin position="23"/>
        <end position="47"/>
    </location>
</feature>